<dbReference type="GO" id="GO:0016812">
    <property type="term" value="F:hydrolase activity, acting on carbon-nitrogen (but not peptide) bonds, in cyclic amides"/>
    <property type="evidence" value="ECO:0007669"/>
    <property type="project" value="TreeGrafter"/>
</dbReference>
<dbReference type="InterPro" id="IPR013108">
    <property type="entry name" value="Amidohydro_3"/>
</dbReference>
<sequence length="588" mass="64074">MSPLFRKCLSHIHVKLTSRNRGKSVRHDLKLDYGTPVAEVCSPSSAKFEHLRLRGGMILLDLIIRNGMVIDGTGSPRFKADIGVKGDSVIAIGEVSGTAIREIDANGAVVTPGFIDLHTHSDNSFLIDPLADSKLTQGVTFELMGNCGMSFCAPLNSQTIDDFNTRTNKFDPDYKPGWSTMDGYLSALENAGSTINIAAQVGHGTVRRSVMGMDPCMPTPEQLDHMKSLIAESLDAGALGMSTGLWYPPGSYSLTDEVIAVTQPAADRGKLYSSHIRSEADDLSGLFPAHAEAIEVGRRTGARIQISHVKAVGPQFWGRGHELIEGMERARSEGIDVAGDQYPYEWSSTGFSGAMFARWALVGGRKATLERLADDDIRARIRSDVTYYINRNHSAEGCVVASFPPDQALEGRTLQDIANEMDCEPEEAALRLFEQSEGNYVLHSMEAKDVDSIITWPLMAVASDGSSLRDQGPLSSGKPHPRSYATNSVVIEDFVIKRQLLSLEESIYKMTGLPASRLNLNRRGRLAPGQIADLLIFDPKKVKQHNNFVNPHVYSSGMDYVFVNGKPALENGKPNGGLPGKVIRSLND</sequence>
<evidence type="ECO:0000259" key="1">
    <source>
        <dbReference type="Pfam" id="PF07969"/>
    </source>
</evidence>
<dbReference type="InterPro" id="IPR023100">
    <property type="entry name" value="D-aminoacylase_insert_dom_sf"/>
</dbReference>
<dbReference type="Gene3D" id="2.30.40.10">
    <property type="entry name" value="Urease, subunit C, domain 1"/>
    <property type="match status" value="1"/>
</dbReference>
<gene>
    <name evidence="2" type="ORF">METZ01_LOCUS71229</name>
</gene>
<accession>A0A381TQQ8</accession>
<dbReference type="GO" id="GO:0005829">
    <property type="term" value="C:cytosol"/>
    <property type="evidence" value="ECO:0007669"/>
    <property type="project" value="TreeGrafter"/>
</dbReference>
<dbReference type="SUPFAM" id="SSF51556">
    <property type="entry name" value="Metallo-dependent hydrolases"/>
    <property type="match status" value="1"/>
</dbReference>
<dbReference type="AlphaFoldDB" id="A0A381TQQ8"/>
<protein>
    <recommendedName>
        <fullName evidence="1">Amidohydrolase 3 domain-containing protein</fullName>
    </recommendedName>
</protein>
<dbReference type="Pfam" id="PF07969">
    <property type="entry name" value="Amidohydro_3"/>
    <property type="match status" value="1"/>
</dbReference>
<dbReference type="CDD" id="cd01297">
    <property type="entry name" value="D-aminoacylase"/>
    <property type="match status" value="1"/>
</dbReference>
<dbReference type="SUPFAM" id="SSF51338">
    <property type="entry name" value="Composite domain of metallo-dependent hydrolases"/>
    <property type="match status" value="1"/>
</dbReference>
<dbReference type="EMBL" id="UINC01005003">
    <property type="protein sequence ID" value="SVA18375.1"/>
    <property type="molecule type" value="Genomic_DNA"/>
</dbReference>
<organism evidence="2">
    <name type="scientific">marine metagenome</name>
    <dbReference type="NCBI Taxonomy" id="408172"/>
    <lineage>
        <taxon>unclassified sequences</taxon>
        <taxon>metagenomes</taxon>
        <taxon>ecological metagenomes</taxon>
    </lineage>
</organism>
<dbReference type="InterPro" id="IPR050378">
    <property type="entry name" value="Metallo-dep_Hydrolases_sf"/>
</dbReference>
<reference evidence="2" key="1">
    <citation type="submission" date="2018-05" db="EMBL/GenBank/DDBJ databases">
        <authorList>
            <person name="Lanie J.A."/>
            <person name="Ng W.-L."/>
            <person name="Kazmierczak K.M."/>
            <person name="Andrzejewski T.M."/>
            <person name="Davidsen T.M."/>
            <person name="Wayne K.J."/>
            <person name="Tettelin H."/>
            <person name="Glass J.I."/>
            <person name="Rusch D."/>
            <person name="Podicherti R."/>
            <person name="Tsui H.-C.T."/>
            <person name="Winkler M.E."/>
        </authorList>
    </citation>
    <scope>NUCLEOTIDE SEQUENCE</scope>
</reference>
<proteinExistence type="predicted"/>
<dbReference type="PANTHER" id="PTHR11647:SF1">
    <property type="entry name" value="COLLAPSIN RESPONSE MEDIATOR PROTEIN"/>
    <property type="match status" value="1"/>
</dbReference>
<dbReference type="PANTHER" id="PTHR11647">
    <property type="entry name" value="HYDRANTOINASE/DIHYDROPYRIMIDINASE FAMILY MEMBER"/>
    <property type="match status" value="1"/>
</dbReference>
<feature type="domain" description="Amidohydrolase 3" evidence="1">
    <location>
        <begin position="101"/>
        <end position="567"/>
    </location>
</feature>
<dbReference type="GO" id="GO:0016811">
    <property type="term" value="F:hydrolase activity, acting on carbon-nitrogen (but not peptide) bonds, in linear amides"/>
    <property type="evidence" value="ECO:0007669"/>
    <property type="project" value="InterPro"/>
</dbReference>
<dbReference type="InterPro" id="IPR011059">
    <property type="entry name" value="Metal-dep_hydrolase_composite"/>
</dbReference>
<name>A0A381TQQ8_9ZZZZ</name>
<dbReference type="Gene3D" id="3.30.1490.130">
    <property type="entry name" value="D-aminoacylase. Domain 3"/>
    <property type="match status" value="1"/>
</dbReference>
<dbReference type="InterPro" id="IPR032466">
    <property type="entry name" value="Metal_Hydrolase"/>
</dbReference>
<dbReference type="Gene3D" id="3.20.20.140">
    <property type="entry name" value="Metal-dependent hydrolases"/>
    <property type="match status" value="1"/>
</dbReference>
<evidence type="ECO:0000313" key="2">
    <source>
        <dbReference type="EMBL" id="SVA18375.1"/>
    </source>
</evidence>